<reference evidence="1 2" key="1">
    <citation type="submission" date="2018-09" db="EMBL/GenBank/DDBJ databases">
        <title>YIM PH 21725 draft genome.</title>
        <authorList>
            <person name="Miao C."/>
        </authorList>
    </citation>
    <scope>NUCLEOTIDE SEQUENCE [LARGE SCALE GENOMIC DNA]</scope>
    <source>
        <strain evidence="2">YIM PH21725</strain>
    </source>
</reference>
<comment type="caution">
    <text evidence="1">The sequence shown here is derived from an EMBL/GenBank/DDBJ whole genome shotgun (WGS) entry which is preliminary data.</text>
</comment>
<dbReference type="Proteomes" id="UP000285112">
    <property type="component" value="Unassembled WGS sequence"/>
</dbReference>
<name>A0A419HPI3_9PSEU</name>
<proteinExistence type="predicted"/>
<protein>
    <submittedName>
        <fullName evidence="1">Uncharacterized protein</fullName>
    </submittedName>
</protein>
<keyword evidence="2" id="KW-1185">Reference proteome</keyword>
<dbReference type="AlphaFoldDB" id="A0A419HPI3"/>
<evidence type="ECO:0000313" key="2">
    <source>
        <dbReference type="Proteomes" id="UP000285112"/>
    </source>
</evidence>
<organism evidence="1 2">
    <name type="scientific">Amycolatopsis panacis</name>
    <dbReference type="NCBI Taxonomy" id="2340917"/>
    <lineage>
        <taxon>Bacteria</taxon>
        <taxon>Bacillati</taxon>
        <taxon>Actinomycetota</taxon>
        <taxon>Actinomycetes</taxon>
        <taxon>Pseudonocardiales</taxon>
        <taxon>Pseudonocardiaceae</taxon>
        <taxon>Amycolatopsis</taxon>
    </lineage>
</organism>
<dbReference type="EMBL" id="QZFV01000131">
    <property type="protein sequence ID" value="RJQ78291.1"/>
    <property type="molecule type" value="Genomic_DNA"/>
</dbReference>
<accession>A0A419HPI3</accession>
<gene>
    <name evidence="1" type="ORF">D5S19_27840</name>
</gene>
<evidence type="ECO:0000313" key="1">
    <source>
        <dbReference type="EMBL" id="RJQ78291.1"/>
    </source>
</evidence>
<sequence>MARRKIEVWQELFVQRACEARLGFGGWREMHARRSRVLSRARADFPGSRVRRGWWLFGVRPEWAVRQERTFRFERVI</sequence>